<dbReference type="PANTHER" id="PTHR43235">
    <property type="entry name" value="GLUTAMINE AMIDOTRANSFERASE PB2B2.05-RELATED"/>
    <property type="match status" value="1"/>
</dbReference>
<protein>
    <submittedName>
        <fullName evidence="1">Gamma-glutamyl-gamma-aminobutyrate hydrolase</fullName>
    </submittedName>
</protein>
<reference evidence="1" key="1">
    <citation type="journal article" date="2023" name="Int. J. Syst. Evol. Microbiol.">
        <title>Collibacillus ludicampi gen. nov., sp. nov., a new soil bacterium of the family Alicyclobacillaceae.</title>
        <authorList>
            <person name="Jojima T."/>
            <person name="Ioku Y."/>
            <person name="Fukuta Y."/>
            <person name="Shirasaka N."/>
            <person name="Matsumura Y."/>
            <person name="Mori M."/>
        </authorList>
    </citation>
    <scope>NUCLEOTIDE SEQUENCE</scope>
    <source>
        <strain evidence="1">TP075</strain>
    </source>
</reference>
<dbReference type="SUPFAM" id="SSF52317">
    <property type="entry name" value="Class I glutamine amidotransferase-like"/>
    <property type="match status" value="1"/>
</dbReference>
<dbReference type="PROSITE" id="PS51273">
    <property type="entry name" value="GATASE_TYPE_1"/>
    <property type="match status" value="1"/>
</dbReference>
<dbReference type="CDD" id="cd01745">
    <property type="entry name" value="GATase1_2"/>
    <property type="match status" value="1"/>
</dbReference>
<dbReference type="InterPro" id="IPR011697">
    <property type="entry name" value="Peptidase_C26"/>
</dbReference>
<comment type="caution">
    <text evidence="1">The sequence shown here is derived from an EMBL/GenBank/DDBJ whole genome shotgun (WGS) entry which is preliminary data.</text>
</comment>
<dbReference type="Pfam" id="PF07722">
    <property type="entry name" value="Peptidase_C26"/>
    <property type="match status" value="1"/>
</dbReference>
<gene>
    <name evidence="1" type="ORF">DNHGIG_18320</name>
</gene>
<dbReference type="InterPro" id="IPR044668">
    <property type="entry name" value="PuuD-like"/>
</dbReference>
<accession>A0AAV4LEU3</accession>
<proteinExistence type="predicted"/>
<sequence length="239" mass="26780">MRKRVGLTGLLHHLNPDVKGVFVGEGYTSALAKAGVLPLVIPYLYEEDEIHALAENLDGLVLTGGEDVDPTRFGEEPLPGLGEVSPERDDLEYRLVRAFMERDKPILGICRGMQVLNAALGGTLWQDLSRQKKRVLQHRQNAPRWHLSHHVFVYEGTRLASILGSSEIKVNSFHHQAVKDVAPGFIVSAVSADGVIEAFESREHRFILGVQWHPENLWRKHPLFYSLFSAFVDAVQQSC</sequence>
<dbReference type="EMBL" id="BOQE01000001">
    <property type="protein sequence ID" value="GIM46283.1"/>
    <property type="molecule type" value="Genomic_DNA"/>
</dbReference>
<dbReference type="AlphaFoldDB" id="A0AAV4LEU3"/>
<dbReference type="PANTHER" id="PTHR43235:SF1">
    <property type="entry name" value="GLUTAMINE AMIDOTRANSFERASE PB2B2.05-RELATED"/>
    <property type="match status" value="1"/>
</dbReference>
<dbReference type="FunFam" id="3.40.50.880:FF:000030">
    <property type="entry name" value="Gamma-glutamyl-gamma-aminobutyrate hydrolase PuuD"/>
    <property type="match status" value="1"/>
</dbReference>
<dbReference type="GO" id="GO:0005829">
    <property type="term" value="C:cytosol"/>
    <property type="evidence" value="ECO:0007669"/>
    <property type="project" value="TreeGrafter"/>
</dbReference>
<evidence type="ECO:0000313" key="1">
    <source>
        <dbReference type="EMBL" id="GIM46283.1"/>
    </source>
</evidence>
<keyword evidence="1" id="KW-0378">Hydrolase</keyword>
<keyword evidence="2" id="KW-1185">Reference proteome</keyword>
<dbReference type="GO" id="GO:0033969">
    <property type="term" value="F:gamma-glutamyl-gamma-aminobutyrate hydrolase activity"/>
    <property type="evidence" value="ECO:0007669"/>
    <property type="project" value="TreeGrafter"/>
</dbReference>
<dbReference type="Proteomes" id="UP001057291">
    <property type="component" value="Unassembled WGS sequence"/>
</dbReference>
<evidence type="ECO:0000313" key="2">
    <source>
        <dbReference type="Proteomes" id="UP001057291"/>
    </source>
</evidence>
<dbReference type="RefSeq" id="WP_282199403.1">
    <property type="nucleotide sequence ID" value="NZ_BOQE01000001.1"/>
</dbReference>
<dbReference type="Gene3D" id="3.40.50.880">
    <property type="match status" value="1"/>
</dbReference>
<organism evidence="1 2">
    <name type="scientific">Collibacillus ludicampi</name>
    <dbReference type="NCBI Taxonomy" id="2771369"/>
    <lineage>
        <taxon>Bacteria</taxon>
        <taxon>Bacillati</taxon>
        <taxon>Bacillota</taxon>
        <taxon>Bacilli</taxon>
        <taxon>Bacillales</taxon>
        <taxon>Alicyclobacillaceae</taxon>
        <taxon>Collibacillus</taxon>
    </lineage>
</organism>
<dbReference type="InterPro" id="IPR029062">
    <property type="entry name" value="Class_I_gatase-like"/>
</dbReference>
<dbReference type="GO" id="GO:0006598">
    <property type="term" value="P:polyamine catabolic process"/>
    <property type="evidence" value="ECO:0007669"/>
    <property type="project" value="TreeGrafter"/>
</dbReference>
<name>A0AAV4LEU3_9BACL</name>